<evidence type="ECO:0000313" key="3">
    <source>
        <dbReference type="Proteomes" id="UP001374584"/>
    </source>
</evidence>
<reference evidence="2 3" key="1">
    <citation type="submission" date="2024-01" db="EMBL/GenBank/DDBJ databases">
        <title>The genomes of 5 underutilized Papilionoideae crops provide insights into root nodulation and disease resistanc.</title>
        <authorList>
            <person name="Jiang F."/>
        </authorList>
    </citation>
    <scope>NUCLEOTIDE SEQUENCE [LARGE SCALE GENOMIC DNA]</scope>
    <source>
        <strain evidence="2">JINMINGXINNONG_FW02</strain>
        <tissue evidence="2">Leaves</tissue>
    </source>
</reference>
<evidence type="ECO:0000313" key="2">
    <source>
        <dbReference type="EMBL" id="KAK7364901.1"/>
    </source>
</evidence>
<keyword evidence="3" id="KW-1185">Reference proteome</keyword>
<protein>
    <submittedName>
        <fullName evidence="2">Uncharacterized protein</fullName>
    </submittedName>
</protein>
<sequence length="96" mass="10862">MALAAFMSGETTHREITLASEPQKTAPTPLYAKLNPTIAPTMLYTSNRLEAKYQEQPGKRSNQQRAEYPLNTLTNTIPFICATDPLREETEQQRHV</sequence>
<dbReference type="Proteomes" id="UP001374584">
    <property type="component" value="Unassembled WGS sequence"/>
</dbReference>
<organism evidence="2 3">
    <name type="scientific">Phaseolus coccineus</name>
    <name type="common">Scarlet runner bean</name>
    <name type="synonym">Phaseolus multiflorus</name>
    <dbReference type="NCBI Taxonomy" id="3886"/>
    <lineage>
        <taxon>Eukaryota</taxon>
        <taxon>Viridiplantae</taxon>
        <taxon>Streptophyta</taxon>
        <taxon>Embryophyta</taxon>
        <taxon>Tracheophyta</taxon>
        <taxon>Spermatophyta</taxon>
        <taxon>Magnoliopsida</taxon>
        <taxon>eudicotyledons</taxon>
        <taxon>Gunneridae</taxon>
        <taxon>Pentapetalae</taxon>
        <taxon>rosids</taxon>
        <taxon>fabids</taxon>
        <taxon>Fabales</taxon>
        <taxon>Fabaceae</taxon>
        <taxon>Papilionoideae</taxon>
        <taxon>50 kb inversion clade</taxon>
        <taxon>NPAAA clade</taxon>
        <taxon>indigoferoid/millettioid clade</taxon>
        <taxon>Phaseoleae</taxon>
        <taxon>Phaseolus</taxon>
    </lineage>
</organism>
<dbReference type="EMBL" id="JAYMYR010000005">
    <property type="protein sequence ID" value="KAK7364901.1"/>
    <property type="molecule type" value="Genomic_DNA"/>
</dbReference>
<comment type="caution">
    <text evidence="2">The sequence shown here is derived from an EMBL/GenBank/DDBJ whole genome shotgun (WGS) entry which is preliminary data.</text>
</comment>
<proteinExistence type="predicted"/>
<gene>
    <name evidence="2" type="ORF">VNO80_13647</name>
</gene>
<dbReference type="AlphaFoldDB" id="A0AAN9N3F0"/>
<feature type="region of interest" description="Disordered" evidence="1">
    <location>
        <begin position="1"/>
        <end position="31"/>
    </location>
</feature>
<name>A0AAN9N3F0_PHACN</name>
<evidence type="ECO:0000256" key="1">
    <source>
        <dbReference type="SAM" id="MobiDB-lite"/>
    </source>
</evidence>
<accession>A0AAN9N3F0</accession>